<accession>A0A0A0KIU3</accession>
<evidence type="ECO:0008006" key="3">
    <source>
        <dbReference type="Google" id="ProtNLM"/>
    </source>
</evidence>
<keyword evidence="2" id="KW-1185">Reference proteome</keyword>
<dbReference type="Gene3D" id="3.10.450.10">
    <property type="match status" value="1"/>
</dbReference>
<reference evidence="1 2" key="2">
    <citation type="journal article" date="2009" name="PLoS ONE">
        <title>An integrated genetic and cytogenetic map of the cucumber genome.</title>
        <authorList>
            <person name="Ren Y."/>
            <person name="Zhang Z."/>
            <person name="Liu J."/>
            <person name="Staub J.E."/>
            <person name="Han Y."/>
            <person name="Cheng Z."/>
            <person name="Li X."/>
            <person name="Lu J."/>
            <person name="Miao H."/>
            <person name="Kang H."/>
            <person name="Xie B."/>
            <person name="Gu X."/>
            <person name="Wang X."/>
            <person name="Du Y."/>
            <person name="Jin W."/>
            <person name="Huang S."/>
        </authorList>
    </citation>
    <scope>NUCLEOTIDE SEQUENCE [LARGE SCALE GENOMIC DNA]</scope>
    <source>
        <strain evidence="2">cv. 9930</strain>
    </source>
</reference>
<sequence>MSSLERTATVGDRRPLSRKGDALVIRLTKWAVREYNNKGHHLIFIRLLKESVAHTMHGHDYHILLYAKNEDNNHQEEKYETRFLYSPWENQVITLINFNGPLFESTF</sequence>
<name>A0A0A0KIU3_CUCSA</name>
<reference evidence="1 2" key="4">
    <citation type="journal article" date="2011" name="BMC Genomics">
        <title>RNA-Seq improves annotation of protein-coding genes in the cucumber genome.</title>
        <authorList>
            <person name="Li Z."/>
            <person name="Zhang Z."/>
            <person name="Yan P."/>
            <person name="Huang S."/>
            <person name="Fei Z."/>
            <person name="Lin K."/>
        </authorList>
    </citation>
    <scope>NUCLEOTIDE SEQUENCE [LARGE SCALE GENOMIC DNA]</scope>
    <source>
        <strain evidence="2">cv. 9930</strain>
    </source>
</reference>
<dbReference type="Proteomes" id="UP000029981">
    <property type="component" value="Chromosome 6"/>
</dbReference>
<evidence type="ECO:0000313" key="1">
    <source>
        <dbReference type="EMBL" id="KGN48307.1"/>
    </source>
</evidence>
<dbReference type="SUPFAM" id="SSF54403">
    <property type="entry name" value="Cystatin/monellin"/>
    <property type="match status" value="1"/>
</dbReference>
<reference evidence="1 2" key="1">
    <citation type="journal article" date="2009" name="Nat. Genet.">
        <title>The genome of the cucumber, Cucumis sativus L.</title>
        <authorList>
            <person name="Huang S."/>
            <person name="Li R."/>
            <person name="Zhang Z."/>
            <person name="Li L."/>
            <person name="Gu X."/>
            <person name="Fan W."/>
            <person name="Lucas W.J."/>
            <person name="Wang X."/>
            <person name="Xie B."/>
            <person name="Ni P."/>
            <person name="Ren Y."/>
            <person name="Zhu H."/>
            <person name="Li J."/>
            <person name="Lin K."/>
            <person name="Jin W."/>
            <person name="Fei Z."/>
            <person name="Li G."/>
            <person name="Staub J."/>
            <person name="Kilian A."/>
            <person name="van der Vossen E.A."/>
            <person name="Wu Y."/>
            <person name="Guo J."/>
            <person name="He J."/>
            <person name="Jia Z."/>
            <person name="Ren Y."/>
            <person name="Tian G."/>
            <person name="Lu Y."/>
            <person name="Ruan J."/>
            <person name="Qian W."/>
            <person name="Wang M."/>
            <person name="Huang Q."/>
            <person name="Li B."/>
            <person name="Xuan Z."/>
            <person name="Cao J."/>
            <person name="Asan"/>
            <person name="Wu Z."/>
            <person name="Zhang J."/>
            <person name="Cai Q."/>
            <person name="Bai Y."/>
            <person name="Zhao B."/>
            <person name="Han Y."/>
            <person name="Li Y."/>
            <person name="Li X."/>
            <person name="Wang S."/>
            <person name="Shi Q."/>
            <person name="Liu S."/>
            <person name="Cho W.K."/>
            <person name="Kim J.Y."/>
            <person name="Xu Y."/>
            <person name="Heller-Uszynska K."/>
            <person name="Miao H."/>
            <person name="Cheng Z."/>
            <person name="Zhang S."/>
            <person name="Wu J."/>
            <person name="Yang Y."/>
            <person name="Kang H."/>
            <person name="Li M."/>
            <person name="Liang H."/>
            <person name="Ren X."/>
            <person name="Shi Z."/>
            <person name="Wen M."/>
            <person name="Jian M."/>
            <person name="Yang H."/>
            <person name="Zhang G."/>
            <person name="Yang Z."/>
            <person name="Chen R."/>
            <person name="Liu S."/>
            <person name="Li J."/>
            <person name="Ma L."/>
            <person name="Liu H."/>
            <person name="Zhou Y."/>
            <person name="Zhao J."/>
            <person name="Fang X."/>
            <person name="Li G."/>
            <person name="Fang L."/>
            <person name="Li Y."/>
            <person name="Liu D."/>
            <person name="Zheng H."/>
            <person name="Zhang Y."/>
            <person name="Qin N."/>
            <person name="Li Z."/>
            <person name="Yang G."/>
            <person name="Yang S."/>
            <person name="Bolund L."/>
            <person name="Kristiansen K."/>
            <person name="Zheng H."/>
            <person name="Li S."/>
            <person name="Zhang X."/>
            <person name="Yang H."/>
            <person name="Wang J."/>
            <person name="Sun R."/>
            <person name="Zhang B."/>
            <person name="Jiang S."/>
            <person name="Wang J."/>
            <person name="Du Y."/>
            <person name="Li S."/>
        </authorList>
    </citation>
    <scope>NUCLEOTIDE SEQUENCE [LARGE SCALE GENOMIC DNA]</scope>
    <source>
        <strain evidence="2">cv. 9930</strain>
    </source>
</reference>
<evidence type="ECO:0000313" key="2">
    <source>
        <dbReference type="Proteomes" id="UP000029981"/>
    </source>
</evidence>
<reference evidence="1 2" key="3">
    <citation type="journal article" date="2010" name="BMC Genomics">
        <title>Transcriptome sequencing and comparative analysis of cucumber flowers with different sex types.</title>
        <authorList>
            <person name="Guo S."/>
            <person name="Zheng Y."/>
            <person name="Joung J.G."/>
            <person name="Liu S."/>
            <person name="Zhang Z."/>
            <person name="Crasta O.R."/>
            <person name="Sobral B.W."/>
            <person name="Xu Y."/>
            <person name="Huang S."/>
            <person name="Fei Z."/>
        </authorList>
    </citation>
    <scope>NUCLEOTIDE SEQUENCE [LARGE SCALE GENOMIC DNA]</scope>
    <source>
        <strain evidence="2">cv. 9930</strain>
    </source>
</reference>
<dbReference type="Gramene" id="KGN48307">
    <property type="protein sequence ID" value="KGN48307"/>
    <property type="gene ID" value="Csa_6G465010"/>
</dbReference>
<proteinExistence type="predicted"/>
<organism evidence="1 2">
    <name type="scientific">Cucumis sativus</name>
    <name type="common">Cucumber</name>
    <dbReference type="NCBI Taxonomy" id="3659"/>
    <lineage>
        <taxon>Eukaryota</taxon>
        <taxon>Viridiplantae</taxon>
        <taxon>Streptophyta</taxon>
        <taxon>Embryophyta</taxon>
        <taxon>Tracheophyta</taxon>
        <taxon>Spermatophyta</taxon>
        <taxon>Magnoliopsida</taxon>
        <taxon>eudicotyledons</taxon>
        <taxon>Gunneridae</taxon>
        <taxon>Pentapetalae</taxon>
        <taxon>rosids</taxon>
        <taxon>fabids</taxon>
        <taxon>Cucurbitales</taxon>
        <taxon>Cucurbitaceae</taxon>
        <taxon>Benincaseae</taxon>
        <taxon>Cucumis</taxon>
    </lineage>
</organism>
<dbReference type="EMBL" id="CM002927">
    <property type="protein sequence ID" value="KGN48307.1"/>
    <property type="molecule type" value="Genomic_DNA"/>
</dbReference>
<dbReference type="InterPro" id="IPR046350">
    <property type="entry name" value="Cystatin_sf"/>
</dbReference>
<gene>
    <name evidence="1" type="ORF">Csa_6G465010</name>
</gene>
<dbReference type="AlphaFoldDB" id="A0A0A0KIU3"/>
<protein>
    <recommendedName>
        <fullName evidence="3">Cystatin domain-containing protein</fullName>
    </recommendedName>
</protein>